<feature type="compositionally biased region" description="Polar residues" evidence="1">
    <location>
        <begin position="12"/>
        <end position="22"/>
    </location>
</feature>
<dbReference type="EMBL" id="JARBHB010000005">
    <property type="protein sequence ID" value="KAJ8882345.1"/>
    <property type="molecule type" value="Genomic_DNA"/>
</dbReference>
<sequence>MQGRGKREIPQKTIQPATSSGMIPTYENAEWSGRGLNPVRVDGRTGRAGQQGRETSCGPPVRWRRARAAAVIGNTPTGGNYVRECAVSRRLEGGVEGGGEEAPLVTPE</sequence>
<accession>A0ABQ9HDC6</accession>
<evidence type="ECO:0000313" key="3">
    <source>
        <dbReference type="Proteomes" id="UP001159363"/>
    </source>
</evidence>
<keyword evidence="3" id="KW-1185">Reference proteome</keyword>
<dbReference type="Proteomes" id="UP001159363">
    <property type="component" value="Chromosome 4"/>
</dbReference>
<gene>
    <name evidence="2" type="ORF">PR048_014147</name>
</gene>
<protein>
    <submittedName>
        <fullName evidence="2">Uncharacterized protein</fullName>
    </submittedName>
</protein>
<reference evidence="2 3" key="1">
    <citation type="submission" date="2023-02" db="EMBL/GenBank/DDBJ databases">
        <title>LHISI_Scaffold_Assembly.</title>
        <authorList>
            <person name="Stuart O.P."/>
            <person name="Cleave R."/>
            <person name="Magrath M.J.L."/>
            <person name="Mikheyev A.S."/>
        </authorList>
    </citation>
    <scope>NUCLEOTIDE SEQUENCE [LARGE SCALE GENOMIC DNA]</scope>
    <source>
        <strain evidence="2">Daus_M_001</strain>
        <tissue evidence="2">Leg muscle</tissue>
    </source>
</reference>
<organism evidence="2 3">
    <name type="scientific">Dryococelus australis</name>
    <dbReference type="NCBI Taxonomy" id="614101"/>
    <lineage>
        <taxon>Eukaryota</taxon>
        <taxon>Metazoa</taxon>
        <taxon>Ecdysozoa</taxon>
        <taxon>Arthropoda</taxon>
        <taxon>Hexapoda</taxon>
        <taxon>Insecta</taxon>
        <taxon>Pterygota</taxon>
        <taxon>Neoptera</taxon>
        <taxon>Polyneoptera</taxon>
        <taxon>Phasmatodea</taxon>
        <taxon>Verophasmatodea</taxon>
        <taxon>Anareolatae</taxon>
        <taxon>Phasmatidae</taxon>
        <taxon>Eurycanthinae</taxon>
        <taxon>Dryococelus</taxon>
    </lineage>
</organism>
<comment type="caution">
    <text evidence="2">The sequence shown here is derived from an EMBL/GenBank/DDBJ whole genome shotgun (WGS) entry which is preliminary data.</text>
</comment>
<proteinExistence type="predicted"/>
<evidence type="ECO:0000256" key="1">
    <source>
        <dbReference type="SAM" id="MobiDB-lite"/>
    </source>
</evidence>
<name>A0ABQ9HDC6_9NEOP</name>
<evidence type="ECO:0000313" key="2">
    <source>
        <dbReference type="EMBL" id="KAJ8882345.1"/>
    </source>
</evidence>
<feature type="compositionally biased region" description="Basic and acidic residues" evidence="1">
    <location>
        <begin position="1"/>
        <end position="10"/>
    </location>
</feature>
<feature type="region of interest" description="Disordered" evidence="1">
    <location>
        <begin position="1"/>
        <end position="60"/>
    </location>
</feature>